<reference evidence="2" key="2">
    <citation type="submission" date="2015-01" db="EMBL/GenBank/DDBJ databases">
        <title>Evolutionary Origins and Diversification of the Mycorrhizal Mutualists.</title>
        <authorList>
            <consortium name="DOE Joint Genome Institute"/>
            <consortium name="Mycorrhizal Genomics Consortium"/>
            <person name="Kohler A."/>
            <person name="Kuo A."/>
            <person name="Nagy L.G."/>
            <person name="Floudas D."/>
            <person name="Copeland A."/>
            <person name="Barry K.W."/>
            <person name="Cichocki N."/>
            <person name="Veneault-Fourrey C."/>
            <person name="LaButti K."/>
            <person name="Lindquist E.A."/>
            <person name="Lipzen A."/>
            <person name="Lundell T."/>
            <person name="Morin E."/>
            <person name="Murat C."/>
            <person name="Riley R."/>
            <person name="Ohm R."/>
            <person name="Sun H."/>
            <person name="Tunlid A."/>
            <person name="Henrissat B."/>
            <person name="Grigoriev I.V."/>
            <person name="Hibbett D.S."/>
            <person name="Martin F."/>
        </authorList>
    </citation>
    <scope>NUCLEOTIDE SEQUENCE [LARGE SCALE GENOMIC DNA]</scope>
    <source>
        <strain evidence="2">UH-Slu-Lm8-n1</strain>
    </source>
</reference>
<dbReference type="AlphaFoldDB" id="A0A0C9ZP18"/>
<organism evidence="1 2">
    <name type="scientific">Suillus luteus UH-Slu-Lm8-n1</name>
    <dbReference type="NCBI Taxonomy" id="930992"/>
    <lineage>
        <taxon>Eukaryota</taxon>
        <taxon>Fungi</taxon>
        <taxon>Dikarya</taxon>
        <taxon>Basidiomycota</taxon>
        <taxon>Agaricomycotina</taxon>
        <taxon>Agaricomycetes</taxon>
        <taxon>Agaricomycetidae</taxon>
        <taxon>Boletales</taxon>
        <taxon>Suillineae</taxon>
        <taxon>Suillaceae</taxon>
        <taxon>Suillus</taxon>
    </lineage>
</organism>
<reference evidence="1 2" key="1">
    <citation type="submission" date="2014-04" db="EMBL/GenBank/DDBJ databases">
        <authorList>
            <consortium name="DOE Joint Genome Institute"/>
            <person name="Kuo A."/>
            <person name="Ruytinx J."/>
            <person name="Rineau F."/>
            <person name="Colpaert J."/>
            <person name="Kohler A."/>
            <person name="Nagy L.G."/>
            <person name="Floudas D."/>
            <person name="Copeland A."/>
            <person name="Barry K.W."/>
            <person name="Cichocki N."/>
            <person name="Veneault-Fourrey C."/>
            <person name="LaButti K."/>
            <person name="Lindquist E.A."/>
            <person name="Lipzen A."/>
            <person name="Lundell T."/>
            <person name="Morin E."/>
            <person name="Murat C."/>
            <person name="Sun H."/>
            <person name="Tunlid A."/>
            <person name="Henrissat B."/>
            <person name="Grigoriev I.V."/>
            <person name="Hibbett D.S."/>
            <person name="Martin F."/>
            <person name="Nordberg H.P."/>
            <person name="Cantor M.N."/>
            <person name="Hua S.X."/>
        </authorList>
    </citation>
    <scope>NUCLEOTIDE SEQUENCE [LARGE SCALE GENOMIC DNA]</scope>
    <source>
        <strain evidence="1 2">UH-Slu-Lm8-n1</strain>
    </source>
</reference>
<keyword evidence="2" id="KW-1185">Reference proteome</keyword>
<evidence type="ECO:0000313" key="1">
    <source>
        <dbReference type="EMBL" id="KIK39410.1"/>
    </source>
</evidence>
<gene>
    <name evidence="1" type="ORF">CY34DRAFT_808356</name>
</gene>
<name>A0A0C9ZP18_9AGAM</name>
<protein>
    <submittedName>
        <fullName evidence="1">Uncharacterized protein</fullName>
    </submittedName>
</protein>
<evidence type="ECO:0000313" key="2">
    <source>
        <dbReference type="Proteomes" id="UP000054485"/>
    </source>
</evidence>
<accession>A0A0C9ZP18</accession>
<dbReference type="Proteomes" id="UP000054485">
    <property type="component" value="Unassembled WGS sequence"/>
</dbReference>
<sequence length="53" mass="6114">MTTQDLCHGTLYEFRPQDSTPYDSFLAHVAECLVLRDCSSPNELTLRSVLYEF</sequence>
<proteinExistence type="predicted"/>
<dbReference type="HOGENOM" id="CLU_3070243_0_0_1"/>
<dbReference type="InParanoid" id="A0A0C9ZP18"/>
<dbReference type="EMBL" id="KN835344">
    <property type="protein sequence ID" value="KIK39410.1"/>
    <property type="molecule type" value="Genomic_DNA"/>
</dbReference>